<evidence type="ECO:0000256" key="1">
    <source>
        <dbReference type="ARBA" id="ARBA00004651"/>
    </source>
</evidence>
<evidence type="ECO:0000313" key="7">
    <source>
        <dbReference type="EMBL" id="MCZ4549946.1"/>
    </source>
</evidence>
<feature type="transmembrane region" description="Helical" evidence="6">
    <location>
        <begin position="39"/>
        <end position="60"/>
    </location>
</feature>
<evidence type="ECO:0000256" key="2">
    <source>
        <dbReference type="ARBA" id="ARBA00022475"/>
    </source>
</evidence>
<keyword evidence="3 6" id="KW-0812">Transmembrane</keyword>
<evidence type="ECO:0000256" key="6">
    <source>
        <dbReference type="SAM" id="Phobius"/>
    </source>
</evidence>
<dbReference type="Pfam" id="PF03631">
    <property type="entry name" value="Virul_fac_BrkB"/>
    <property type="match status" value="1"/>
</dbReference>
<sequence>MIERLDKLQRKHPVLGFGIAVIYKYADDQGGYLAVLMTYYAFLALFPLLLLLTTGVGIVLDGNPGLQDRVLNSTLSQFPVIGDQLGQPQELSGGIWGVVIGVLGALYGASGAGQAAQNAMNTVWAVPRNKRPNPIFSRLRSLLLLTVLALTLVGTTVLSTYGGFWGLLGSWDTWAIGITAVIVNSAIFMVAYKLSTTNTVTYRDVLPGAIVMAILWQLLQTFGTFYVTQVVKNASTTNSVFAVVLGLLAYFYLAAAAVVLTAEINAVRVHRLYPRALLTPFTDEVELTQGDRTAYTRQAKAQRAKGFEQVTVTFEKAKKPDEPS</sequence>
<organism evidence="7 8">
    <name type="scientific">Gordonia rubripertincta</name>
    <name type="common">Rhodococcus corallinus</name>
    <dbReference type="NCBI Taxonomy" id="36822"/>
    <lineage>
        <taxon>Bacteria</taxon>
        <taxon>Bacillati</taxon>
        <taxon>Actinomycetota</taxon>
        <taxon>Actinomycetes</taxon>
        <taxon>Mycobacteriales</taxon>
        <taxon>Gordoniaceae</taxon>
        <taxon>Gordonia</taxon>
    </lineage>
</organism>
<keyword evidence="8" id="KW-1185">Reference proteome</keyword>
<feature type="transmembrane region" description="Helical" evidence="6">
    <location>
        <begin position="206"/>
        <end position="227"/>
    </location>
</feature>
<feature type="transmembrane region" description="Helical" evidence="6">
    <location>
        <begin position="239"/>
        <end position="262"/>
    </location>
</feature>
<comment type="subcellular location">
    <subcellularLocation>
        <location evidence="1">Cell membrane</location>
        <topology evidence="1">Multi-pass membrane protein</topology>
    </subcellularLocation>
</comment>
<feature type="transmembrane region" description="Helical" evidence="6">
    <location>
        <begin position="174"/>
        <end position="194"/>
    </location>
</feature>
<gene>
    <name evidence="7" type="ORF">O4213_08120</name>
</gene>
<dbReference type="Proteomes" id="UP001067235">
    <property type="component" value="Unassembled WGS sequence"/>
</dbReference>
<dbReference type="RefSeq" id="WP_301570480.1">
    <property type="nucleotide sequence ID" value="NZ_JAPWIE010000002.1"/>
</dbReference>
<dbReference type="InterPro" id="IPR017039">
    <property type="entry name" value="Virul_fac_BrkB"/>
</dbReference>
<evidence type="ECO:0000256" key="3">
    <source>
        <dbReference type="ARBA" id="ARBA00022692"/>
    </source>
</evidence>
<proteinExistence type="predicted"/>
<keyword evidence="2" id="KW-1003">Cell membrane</keyword>
<protein>
    <submittedName>
        <fullName evidence="7">YihY/virulence factor BrkB family protein</fullName>
    </submittedName>
</protein>
<evidence type="ECO:0000256" key="4">
    <source>
        <dbReference type="ARBA" id="ARBA00022989"/>
    </source>
</evidence>
<name>A0ABT4MUJ7_GORRU</name>
<dbReference type="EMBL" id="JAPWIE010000002">
    <property type="protein sequence ID" value="MCZ4549946.1"/>
    <property type="molecule type" value="Genomic_DNA"/>
</dbReference>
<keyword evidence="4 6" id="KW-1133">Transmembrane helix</keyword>
<reference evidence="7" key="1">
    <citation type="submission" date="2022-12" db="EMBL/GenBank/DDBJ databases">
        <authorList>
            <person name="Krivoruchko A.V."/>
            <person name="Elkin A."/>
        </authorList>
    </citation>
    <scope>NUCLEOTIDE SEQUENCE</scope>
    <source>
        <strain evidence="7">IEGM 1388</strain>
    </source>
</reference>
<feature type="transmembrane region" description="Helical" evidence="6">
    <location>
        <begin position="142"/>
        <end position="168"/>
    </location>
</feature>
<evidence type="ECO:0000313" key="8">
    <source>
        <dbReference type="Proteomes" id="UP001067235"/>
    </source>
</evidence>
<keyword evidence="5 6" id="KW-0472">Membrane</keyword>
<dbReference type="PANTHER" id="PTHR30213:SF1">
    <property type="entry name" value="INNER MEMBRANE PROTEIN YHJD"/>
    <property type="match status" value="1"/>
</dbReference>
<dbReference type="PANTHER" id="PTHR30213">
    <property type="entry name" value="INNER MEMBRANE PROTEIN YHJD"/>
    <property type="match status" value="1"/>
</dbReference>
<comment type="caution">
    <text evidence="7">The sequence shown here is derived from an EMBL/GenBank/DDBJ whole genome shotgun (WGS) entry which is preliminary data.</text>
</comment>
<accession>A0ABT4MUJ7</accession>
<evidence type="ECO:0000256" key="5">
    <source>
        <dbReference type="ARBA" id="ARBA00023136"/>
    </source>
</evidence>